<gene>
    <name evidence="2" type="ORF">GT360_19830</name>
</gene>
<feature type="transmembrane region" description="Helical" evidence="1">
    <location>
        <begin position="66"/>
        <end position="87"/>
    </location>
</feature>
<dbReference type="RefSeq" id="WP_164650667.1">
    <property type="nucleotide sequence ID" value="NZ_CP047476.1"/>
</dbReference>
<feature type="transmembrane region" description="Helical" evidence="1">
    <location>
        <begin position="38"/>
        <end position="54"/>
    </location>
</feature>
<feature type="transmembrane region" description="Helical" evidence="1">
    <location>
        <begin position="365"/>
        <end position="384"/>
    </location>
</feature>
<feature type="transmembrane region" description="Helical" evidence="1">
    <location>
        <begin position="277"/>
        <end position="298"/>
    </location>
</feature>
<feature type="transmembrane region" description="Helical" evidence="1">
    <location>
        <begin position="12"/>
        <end position="31"/>
    </location>
</feature>
<keyword evidence="3" id="KW-1185">Reference proteome</keyword>
<proteinExistence type="predicted"/>
<dbReference type="KEGG" id="vas:GT360_19830"/>
<feature type="transmembrane region" description="Helical" evidence="1">
    <location>
        <begin position="339"/>
        <end position="359"/>
    </location>
</feature>
<evidence type="ECO:0000313" key="3">
    <source>
        <dbReference type="Proteomes" id="UP000464262"/>
    </source>
</evidence>
<sequence length="511" mass="53454">MEQVSHLFAFNHFVIALVALTIMVLLARVIVAGTKYSSLLVIVVAGLGLGALLVKTGMAQPGLGEFPVIVIVGQTTVIALIASFFVGGQEIKRLLSKQNPDDTDANYFVPSTKEALMGTTSTQMTYIIRGFFLLVGIQAADVLISGRADSALLGESYLLFAYVCLAIGFMLIDSKAKLSNKAQYIRKGVAEVLAIIVVLNLSLMISKAVAPFIGLPQIFFAMILSSGLGMLLPKWKLGPTMNALLFAGIPLVLAGGFLVGGSHMIEAFGIPGLQSVIVYGFSGQIFWMFGGLALLIFAGKANHVRNLAPGLAGGLSHSGLTGACTAGDFGKTAASRAPIMINVPFAGHIFVFTILAASAEAGYLMVQYTLPLIAAGAACVFISLKNLSRANGCEATEVKGLMQFSLGWQIMAVFGSFTMLSLAGMSLEHASMSASSGLSHFGLYAAVQEGMFGAEAASLITFTFAMTFLVHPLVFGMFGKAAENGGVMAQKGVALLASLGAMGVLYSMFTI</sequence>
<evidence type="ECO:0000313" key="2">
    <source>
        <dbReference type="EMBL" id="QIA65770.1"/>
    </source>
</evidence>
<feature type="transmembrane region" description="Helical" evidence="1">
    <location>
        <begin position="244"/>
        <end position="265"/>
    </location>
</feature>
<accession>A0A7Z2T7N7</accession>
<reference evidence="2 3" key="1">
    <citation type="submission" date="2020-01" db="EMBL/GenBank/DDBJ databases">
        <title>Whole genome and functional gene identification of agarase of Vibrio HN897.</title>
        <authorList>
            <person name="Liu Y."/>
            <person name="Zhao Z."/>
        </authorList>
    </citation>
    <scope>NUCLEOTIDE SEQUENCE [LARGE SCALE GENOMIC DNA]</scope>
    <source>
        <strain evidence="2 3">HN897</strain>
    </source>
</reference>
<dbReference type="AlphaFoldDB" id="A0A7Z2T7N7"/>
<feature type="transmembrane region" description="Helical" evidence="1">
    <location>
        <begin position="126"/>
        <end position="144"/>
    </location>
</feature>
<feature type="transmembrane region" description="Helical" evidence="1">
    <location>
        <begin position="405"/>
        <end position="427"/>
    </location>
</feature>
<feature type="transmembrane region" description="Helical" evidence="1">
    <location>
        <begin position="456"/>
        <end position="479"/>
    </location>
</feature>
<feature type="transmembrane region" description="Helical" evidence="1">
    <location>
        <begin position="491"/>
        <end position="509"/>
    </location>
</feature>
<keyword evidence="1" id="KW-0812">Transmembrane</keyword>
<feature type="transmembrane region" description="Helical" evidence="1">
    <location>
        <begin position="156"/>
        <end position="172"/>
    </location>
</feature>
<name>A0A7Z2T7N7_9VIBR</name>
<feature type="transmembrane region" description="Helical" evidence="1">
    <location>
        <begin position="184"/>
        <end position="206"/>
    </location>
</feature>
<organism evidence="2 3">
    <name type="scientific">Vibrio astriarenae</name>
    <dbReference type="NCBI Taxonomy" id="1481923"/>
    <lineage>
        <taxon>Bacteria</taxon>
        <taxon>Pseudomonadati</taxon>
        <taxon>Pseudomonadota</taxon>
        <taxon>Gammaproteobacteria</taxon>
        <taxon>Vibrionales</taxon>
        <taxon>Vibrionaceae</taxon>
        <taxon>Vibrio</taxon>
    </lineage>
</organism>
<feature type="transmembrane region" description="Helical" evidence="1">
    <location>
        <begin position="212"/>
        <end position="232"/>
    </location>
</feature>
<dbReference type="EMBL" id="CP047476">
    <property type="protein sequence ID" value="QIA65770.1"/>
    <property type="molecule type" value="Genomic_DNA"/>
</dbReference>
<keyword evidence="1" id="KW-0472">Membrane</keyword>
<keyword evidence="1" id="KW-1133">Transmembrane helix</keyword>
<evidence type="ECO:0000256" key="1">
    <source>
        <dbReference type="SAM" id="Phobius"/>
    </source>
</evidence>
<protein>
    <submittedName>
        <fullName evidence="2">Uncharacterized protein</fullName>
    </submittedName>
</protein>
<dbReference type="Proteomes" id="UP000464262">
    <property type="component" value="Chromosome 2"/>
</dbReference>